<name>A0A5P2BVD8_STRVZ</name>
<dbReference type="AlphaFoldDB" id="A0A5P2BVD8"/>
<accession>A0A5P2BVD8</accession>
<feature type="compositionally biased region" description="Polar residues" evidence="1">
    <location>
        <begin position="1"/>
        <end position="14"/>
    </location>
</feature>
<dbReference type="EMBL" id="CP029192">
    <property type="protein sequence ID" value="QES34462.1"/>
    <property type="molecule type" value="Genomic_DNA"/>
</dbReference>
<evidence type="ECO:0000313" key="2">
    <source>
        <dbReference type="EMBL" id="QES34462.1"/>
    </source>
</evidence>
<dbReference type="Proteomes" id="UP000322927">
    <property type="component" value="Chromosome"/>
</dbReference>
<proteinExistence type="predicted"/>
<evidence type="ECO:0000313" key="3">
    <source>
        <dbReference type="Proteomes" id="UP000322927"/>
    </source>
</evidence>
<protein>
    <submittedName>
        <fullName evidence="2">Uncharacterized protein</fullName>
    </submittedName>
</protein>
<dbReference type="OrthoDB" id="4327180at2"/>
<organism evidence="2 3">
    <name type="scientific">Streptomyces venezuelae</name>
    <dbReference type="NCBI Taxonomy" id="54571"/>
    <lineage>
        <taxon>Bacteria</taxon>
        <taxon>Bacillati</taxon>
        <taxon>Actinomycetota</taxon>
        <taxon>Actinomycetes</taxon>
        <taxon>Kitasatosporales</taxon>
        <taxon>Streptomycetaceae</taxon>
        <taxon>Streptomyces</taxon>
    </lineage>
</organism>
<reference evidence="2 3" key="1">
    <citation type="submission" date="2018-05" db="EMBL/GenBank/DDBJ databases">
        <title>Streptomyces venezuelae.</title>
        <authorList>
            <person name="Kim W."/>
            <person name="Lee N."/>
            <person name="Cho B.-K."/>
        </authorList>
    </citation>
    <scope>NUCLEOTIDE SEQUENCE [LARGE SCALE GENOMIC DNA]</scope>
    <source>
        <strain evidence="2 3">ATCC 14584</strain>
    </source>
</reference>
<sequence length="97" mass="9539">MSWTASRSGSASNRGNEEAPRPIRGAGNSATSYGTPRGRPTAWCGKPGEAPGACVGSPACPATPGTHARGVVGSRSHAPDAAGPALRADDGTSGTRP</sequence>
<gene>
    <name evidence="2" type="ORF">DEJ48_14590</name>
</gene>
<evidence type="ECO:0000256" key="1">
    <source>
        <dbReference type="SAM" id="MobiDB-lite"/>
    </source>
</evidence>
<feature type="region of interest" description="Disordered" evidence="1">
    <location>
        <begin position="1"/>
        <end position="97"/>
    </location>
</feature>